<reference evidence="3 4" key="1">
    <citation type="submission" date="2024-02" db="EMBL/GenBank/DDBJ databases">
        <title>First draft genome assembly of two strains of Seiridium cardinale.</title>
        <authorList>
            <person name="Emiliani G."/>
            <person name="Scali E."/>
        </authorList>
    </citation>
    <scope>NUCLEOTIDE SEQUENCE [LARGE SCALE GENOMIC DNA]</scope>
    <source>
        <strain evidence="3 4">BM-138-000479</strain>
    </source>
</reference>
<dbReference type="Proteomes" id="UP001465668">
    <property type="component" value="Unassembled WGS sequence"/>
</dbReference>
<dbReference type="PANTHER" id="PTHR31642:SF310">
    <property type="entry name" value="FATTY ALCOHOL:CAFFEOYL-COA ACYLTRANSFERASE"/>
    <property type="match status" value="1"/>
</dbReference>
<dbReference type="Gene3D" id="3.30.559.10">
    <property type="entry name" value="Chloramphenicol acetyltransferase-like domain"/>
    <property type="match status" value="2"/>
</dbReference>
<organism evidence="3 4">
    <name type="scientific">Seiridium cardinale</name>
    <dbReference type="NCBI Taxonomy" id="138064"/>
    <lineage>
        <taxon>Eukaryota</taxon>
        <taxon>Fungi</taxon>
        <taxon>Dikarya</taxon>
        <taxon>Ascomycota</taxon>
        <taxon>Pezizomycotina</taxon>
        <taxon>Sordariomycetes</taxon>
        <taxon>Xylariomycetidae</taxon>
        <taxon>Amphisphaeriales</taxon>
        <taxon>Sporocadaceae</taxon>
        <taxon>Seiridium</taxon>
    </lineage>
</organism>
<name>A0ABR2Y9H6_9PEZI</name>
<feature type="domain" description="Trichothecene 3-O-acetyltransferase-like N-terminal" evidence="2">
    <location>
        <begin position="25"/>
        <end position="171"/>
    </location>
</feature>
<evidence type="ECO:0000313" key="3">
    <source>
        <dbReference type="EMBL" id="KAK9783868.1"/>
    </source>
</evidence>
<evidence type="ECO:0000256" key="1">
    <source>
        <dbReference type="ARBA" id="ARBA00022679"/>
    </source>
</evidence>
<keyword evidence="1" id="KW-0808">Transferase</keyword>
<evidence type="ECO:0000259" key="2">
    <source>
        <dbReference type="Pfam" id="PF22664"/>
    </source>
</evidence>
<dbReference type="InterPro" id="IPR023213">
    <property type="entry name" value="CAT-like_dom_sf"/>
</dbReference>
<keyword evidence="4" id="KW-1185">Reference proteome</keyword>
<dbReference type="PANTHER" id="PTHR31642">
    <property type="entry name" value="TRICHOTHECENE 3-O-ACETYLTRANSFERASE"/>
    <property type="match status" value="1"/>
</dbReference>
<dbReference type="Pfam" id="PF22664">
    <property type="entry name" value="TRI-like_N"/>
    <property type="match status" value="1"/>
</dbReference>
<sequence>MADTPRAESLFQDVMSQFPALNGHTQLLIGFQLTPETARSSVVEAINSAIAEMVTQIPWLSGQVAREGSSAGILKPAPWPADAPENLILRVKDCKDLLPSMDELLRESVPMGRLDSKVLSPFPGLSEGHKLSPPVPIVAMQANFLENGLILTMCFHHIVMDGTAAVQFILHLATILNGGRLSSADIEQANRDRSSVVKLLSRSEPVKDHSHLRRPPGFMYQAPASAPTWCLFKIPASRVAVLKREASSQSQLISENDALCAFCWQRISAIRLARGGKQFTSSTISQFHRPIDVRPVVGVPMSYMGHVVCHAIARWRLGELVSAPLHRLAQLLRRELNAANNEWAVRSYATFIAREADKSTLLYGGVTNPNTDLGATSTIIGSGDWPLKFGPALGVARFFRRPRSTPIPGSISISMVEDGSVPIALCLPEKDIIDLKKDSEWRRYMKHIG</sequence>
<evidence type="ECO:0000313" key="4">
    <source>
        <dbReference type="Proteomes" id="UP001465668"/>
    </source>
</evidence>
<dbReference type="InterPro" id="IPR054710">
    <property type="entry name" value="Tri101-like_N"/>
</dbReference>
<gene>
    <name evidence="3" type="ORF">SCAR479_00427</name>
</gene>
<comment type="caution">
    <text evidence="3">The sequence shown here is derived from an EMBL/GenBank/DDBJ whole genome shotgun (WGS) entry which is preliminary data.</text>
</comment>
<proteinExistence type="predicted"/>
<dbReference type="EMBL" id="JARVKM010000001">
    <property type="protein sequence ID" value="KAK9783868.1"/>
    <property type="molecule type" value="Genomic_DNA"/>
</dbReference>
<dbReference type="InterPro" id="IPR050317">
    <property type="entry name" value="Plant_Fungal_Acyltransferase"/>
</dbReference>
<protein>
    <recommendedName>
        <fullName evidence="2">Trichothecene 3-O-acetyltransferase-like N-terminal domain-containing protein</fullName>
    </recommendedName>
</protein>
<accession>A0ABR2Y9H6</accession>